<protein>
    <submittedName>
        <fullName evidence="2">Unnamed protein product</fullName>
    </submittedName>
</protein>
<feature type="compositionally biased region" description="Low complexity" evidence="1">
    <location>
        <begin position="34"/>
        <end position="53"/>
    </location>
</feature>
<evidence type="ECO:0000313" key="3">
    <source>
        <dbReference type="Proteomes" id="UP001165063"/>
    </source>
</evidence>
<name>A0A9W6YW13_AMBMO</name>
<feature type="region of interest" description="Disordered" evidence="1">
    <location>
        <begin position="1"/>
        <end position="56"/>
    </location>
</feature>
<dbReference type="EMBL" id="BSXU01000809">
    <property type="protein sequence ID" value="GMG21824.1"/>
    <property type="molecule type" value="Genomic_DNA"/>
</dbReference>
<proteinExistence type="predicted"/>
<comment type="caution">
    <text evidence="2">The sequence shown here is derived from an EMBL/GenBank/DDBJ whole genome shotgun (WGS) entry which is preliminary data.</text>
</comment>
<sequence>MYTTTMRPPSTAASMNTNRRGSATSIVNSHTSKRNSISSSITRGSSIRMSSTTVPTTLTRMNSMMTTHSSIPSEAGRSSMTLPQEDPIRTTFKLKFPNHIHTFSPQFTSVIGHVELEFLSNVPAIVSIDIGLKGDSLAIVRETATGKGKSSTRDHYYEKPLFDKTTNVFTTVCSEGSDLFRGEFSSRYYQRSLFCLFTSPLLFARHRCSRKY</sequence>
<reference evidence="2" key="1">
    <citation type="submission" date="2023-04" db="EMBL/GenBank/DDBJ databases">
        <title>Ambrosiozyma monospora NBRC 1965.</title>
        <authorList>
            <person name="Ichikawa N."/>
            <person name="Sato H."/>
            <person name="Tonouchi N."/>
        </authorList>
    </citation>
    <scope>NUCLEOTIDE SEQUENCE</scope>
    <source>
        <strain evidence="2">NBRC 1965</strain>
    </source>
</reference>
<organism evidence="2 3">
    <name type="scientific">Ambrosiozyma monospora</name>
    <name type="common">Yeast</name>
    <name type="synonym">Endomycopsis monosporus</name>
    <dbReference type="NCBI Taxonomy" id="43982"/>
    <lineage>
        <taxon>Eukaryota</taxon>
        <taxon>Fungi</taxon>
        <taxon>Dikarya</taxon>
        <taxon>Ascomycota</taxon>
        <taxon>Saccharomycotina</taxon>
        <taxon>Pichiomycetes</taxon>
        <taxon>Pichiales</taxon>
        <taxon>Pichiaceae</taxon>
        <taxon>Ambrosiozyma</taxon>
    </lineage>
</organism>
<evidence type="ECO:0000313" key="2">
    <source>
        <dbReference type="EMBL" id="GMG21824.1"/>
    </source>
</evidence>
<keyword evidence="3" id="KW-1185">Reference proteome</keyword>
<dbReference type="AlphaFoldDB" id="A0A9W6YW13"/>
<feature type="compositionally biased region" description="Polar residues" evidence="1">
    <location>
        <begin position="1"/>
        <end position="30"/>
    </location>
</feature>
<gene>
    <name evidence="2" type="ORF">Amon01_000227700</name>
</gene>
<dbReference type="Proteomes" id="UP001165063">
    <property type="component" value="Unassembled WGS sequence"/>
</dbReference>
<evidence type="ECO:0000256" key="1">
    <source>
        <dbReference type="SAM" id="MobiDB-lite"/>
    </source>
</evidence>
<accession>A0A9W6YW13</accession>